<dbReference type="EMBL" id="JAOPHQ010004845">
    <property type="protein sequence ID" value="KAK0137878.1"/>
    <property type="molecule type" value="Genomic_DNA"/>
</dbReference>
<organism evidence="1 2">
    <name type="scientific">Merluccius polli</name>
    <name type="common">Benguela hake</name>
    <name type="synonym">Merluccius cadenati</name>
    <dbReference type="NCBI Taxonomy" id="89951"/>
    <lineage>
        <taxon>Eukaryota</taxon>
        <taxon>Metazoa</taxon>
        <taxon>Chordata</taxon>
        <taxon>Craniata</taxon>
        <taxon>Vertebrata</taxon>
        <taxon>Euteleostomi</taxon>
        <taxon>Actinopterygii</taxon>
        <taxon>Neopterygii</taxon>
        <taxon>Teleostei</taxon>
        <taxon>Neoteleostei</taxon>
        <taxon>Acanthomorphata</taxon>
        <taxon>Zeiogadaria</taxon>
        <taxon>Gadariae</taxon>
        <taxon>Gadiformes</taxon>
        <taxon>Gadoidei</taxon>
        <taxon>Merlucciidae</taxon>
        <taxon>Merluccius</taxon>
    </lineage>
</organism>
<dbReference type="AlphaFoldDB" id="A0AA47MCS5"/>
<proteinExistence type="predicted"/>
<comment type="caution">
    <text evidence="1">The sequence shown here is derived from an EMBL/GenBank/DDBJ whole genome shotgun (WGS) entry which is preliminary data.</text>
</comment>
<evidence type="ECO:0000313" key="1">
    <source>
        <dbReference type="EMBL" id="KAK0137878.1"/>
    </source>
</evidence>
<gene>
    <name evidence="1" type="ORF">N1851_025924</name>
</gene>
<keyword evidence="2" id="KW-1185">Reference proteome</keyword>
<evidence type="ECO:0000313" key="2">
    <source>
        <dbReference type="Proteomes" id="UP001174136"/>
    </source>
</evidence>
<dbReference type="Proteomes" id="UP001174136">
    <property type="component" value="Unassembled WGS sequence"/>
</dbReference>
<evidence type="ECO:0008006" key="3">
    <source>
        <dbReference type="Google" id="ProtNLM"/>
    </source>
</evidence>
<accession>A0AA47MCS5</accession>
<protein>
    <recommendedName>
        <fullName evidence="3">Reverse transcriptase domain-containing protein</fullName>
    </recommendedName>
</protein>
<sequence length="157" mass="17571">MCQIIQNNSKTLYESAKKDLQHLIRKKGNRGPLLEPVFGGRALHHGARPGTAQKNDMKLPTCGPTTRGDRHWGQDLKEQRWRGDCPDLRIAFLLFADDVVLLASTDCGLQHALRLFAAECEVVRMRVSTFKSGAMVLCREMVDCSLRVASELLPQAK</sequence>
<name>A0AA47MCS5_MERPO</name>
<reference evidence="1" key="1">
    <citation type="journal article" date="2023" name="Front. Mar. Sci.">
        <title>A new Merluccius polli reference genome to investigate the effects of global change in West African waters.</title>
        <authorList>
            <person name="Mateo J.L."/>
            <person name="Blanco-Fernandez C."/>
            <person name="Garcia-Vazquez E."/>
            <person name="Machado-Schiaffino G."/>
        </authorList>
    </citation>
    <scope>NUCLEOTIDE SEQUENCE</scope>
    <source>
        <strain evidence="1">C29</strain>
        <tissue evidence="1">Fin</tissue>
    </source>
</reference>